<reference evidence="1" key="1">
    <citation type="submission" date="2020-12" db="EMBL/GenBank/DDBJ databases">
        <authorList>
            <person name="Huq M.A."/>
        </authorList>
    </citation>
    <scope>NUCLEOTIDE SEQUENCE</scope>
    <source>
        <strain evidence="1">MAHUQ-46</strain>
    </source>
</reference>
<dbReference type="RefSeq" id="WP_199021799.1">
    <property type="nucleotide sequence ID" value="NZ_JAELUP010000117.1"/>
</dbReference>
<sequence>MQKIAEKTLKSDKWRQIIDTCTVIHESDYGNDDKLRISLKVGTNLASALYRRGSLKGVRLG</sequence>
<name>A0A934J3R8_9BACL</name>
<gene>
    <name evidence="1" type="ORF">JFN88_23580</name>
</gene>
<proteinExistence type="predicted"/>
<protein>
    <submittedName>
        <fullName evidence="1">Uncharacterized protein</fullName>
    </submittedName>
</protein>
<dbReference type="Proteomes" id="UP000640274">
    <property type="component" value="Unassembled WGS sequence"/>
</dbReference>
<dbReference type="EMBL" id="JAELUP010000117">
    <property type="protein sequence ID" value="MBJ6364202.1"/>
    <property type="molecule type" value="Genomic_DNA"/>
</dbReference>
<evidence type="ECO:0000313" key="2">
    <source>
        <dbReference type="Proteomes" id="UP000640274"/>
    </source>
</evidence>
<keyword evidence="2" id="KW-1185">Reference proteome</keyword>
<evidence type="ECO:0000313" key="1">
    <source>
        <dbReference type="EMBL" id="MBJ6364202.1"/>
    </source>
</evidence>
<accession>A0A934J3R8</accession>
<comment type="caution">
    <text evidence="1">The sequence shown here is derived from an EMBL/GenBank/DDBJ whole genome shotgun (WGS) entry which is preliminary data.</text>
</comment>
<organism evidence="1 2">
    <name type="scientific">Paenibacillus roseus</name>
    <dbReference type="NCBI Taxonomy" id="2798579"/>
    <lineage>
        <taxon>Bacteria</taxon>
        <taxon>Bacillati</taxon>
        <taxon>Bacillota</taxon>
        <taxon>Bacilli</taxon>
        <taxon>Bacillales</taxon>
        <taxon>Paenibacillaceae</taxon>
        <taxon>Paenibacillus</taxon>
    </lineage>
</organism>
<dbReference type="AlphaFoldDB" id="A0A934J3R8"/>